<evidence type="ECO:0000313" key="2">
    <source>
        <dbReference type="EMBL" id="GBM56271.1"/>
    </source>
</evidence>
<feature type="domain" description="RNase H type-1" evidence="1">
    <location>
        <begin position="58"/>
        <end position="191"/>
    </location>
</feature>
<organism evidence="2 3">
    <name type="scientific">Araneus ventricosus</name>
    <name type="common">Orbweaver spider</name>
    <name type="synonym">Epeira ventricosa</name>
    <dbReference type="NCBI Taxonomy" id="182803"/>
    <lineage>
        <taxon>Eukaryota</taxon>
        <taxon>Metazoa</taxon>
        <taxon>Ecdysozoa</taxon>
        <taxon>Arthropoda</taxon>
        <taxon>Chelicerata</taxon>
        <taxon>Arachnida</taxon>
        <taxon>Araneae</taxon>
        <taxon>Araneomorphae</taxon>
        <taxon>Entelegynae</taxon>
        <taxon>Araneoidea</taxon>
        <taxon>Araneidae</taxon>
        <taxon>Araneus</taxon>
    </lineage>
</organism>
<evidence type="ECO:0000313" key="3">
    <source>
        <dbReference type="Proteomes" id="UP000499080"/>
    </source>
</evidence>
<dbReference type="SUPFAM" id="SSF53098">
    <property type="entry name" value="Ribonuclease H-like"/>
    <property type="match status" value="1"/>
</dbReference>
<dbReference type="PROSITE" id="PS50879">
    <property type="entry name" value="RNASE_H_1"/>
    <property type="match status" value="1"/>
</dbReference>
<dbReference type="GO" id="GO:0004523">
    <property type="term" value="F:RNA-DNA hybrid ribonuclease activity"/>
    <property type="evidence" value="ECO:0007669"/>
    <property type="project" value="InterPro"/>
</dbReference>
<dbReference type="EMBL" id="BGPR01001537">
    <property type="protein sequence ID" value="GBM56271.1"/>
    <property type="molecule type" value="Genomic_DNA"/>
</dbReference>
<name>A0A4Y2GTM7_ARAVE</name>
<dbReference type="CDD" id="cd09276">
    <property type="entry name" value="Rnase_HI_RT_non_LTR"/>
    <property type="match status" value="1"/>
</dbReference>
<dbReference type="InterPro" id="IPR012337">
    <property type="entry name" value="RNaseH-like_sf"/>
</dbReference>
<sequence length="452" mass="51934">MVHNRSSPLRIANFLLPRARWLGDTLCLVCASWSHTNKSSQHPEYLRQVVLEVINNIPIEATLICTDGSKNEIGHTGSGIFVKHGRGKASLKVRNADYCSVFHSEMIAIDMALDFVLKHQLFGEIWILSDSRSVVQYLDNWRDVSDRRGMDIFNKLKTLCNSCVLHLHWIASHVNLKYNDIADSLAKEGTTMPQAYVEPLTYLELYRRRKAFVNIPWRHPPAHSWYRSEGPGATIHFKGDKKGQTALARLASGHLKTLRFSRGDKKFNICTKCNMTEATPQHLHDYVPWCMMICLSDRISCWSRVARRKPFLSKAHRRARLEFAKFYIKKPPEFWNSVLFVDESKHNVFGSDGKQMVWRKPNSELEMKNLTPSVKHGGGSQMVWGCMSAVGVGNLHSIDGMMVKYMYLDILKQNFKQSAEKMGILPHYNLYQYNYPKHRLQTLGFISMSPSN</sequence>
<protein>
    <submittedName>
        <fullName evidence="2">Transposable element Tcb1 transposase</fullName>
    </submittedName>
</protein>
<reference evidence="2 3" key="1">
    <citation type="journal article" date="2019" name="Sci. Rep.">
        <title>Orb-weaving spider Araneus ventricosus genome elucidates the spidroin gene catalogue.</title>
        <authorList>
            <person name="Kono N."/>
            <person name="Nakamura H."/>
            <person name="Ohtoshi R."/>
            <person name="Moran D.A.P."/>
            <person name="Shinohara A."/>
            <person name="Yoshida Y."/>
            <person name="Fujiwara M."/>
            <person name="Mori M."/>
            <person name="Tomita M."/>
            <person name="Arakawa K."/>
        </authorList>
    </citation>
    <scope>NUCLEOTIDE SEQUENCE [LARGE SCALE GENOMIC DNA]</scope>
</reference>
<dbReference type="Pfam" id="PF00075">
    <property type="entry name" value="RNase_H"/>
    <property type="match status" value="1"/>
</dbReference>
<dbReference type="GO" id="GO:0003676">
    <property type="term" value="F:nucleic acid binding"/>
    <property type="evidence" value="ECO:0007669"/>
    <property type="project" value="InterPro"/>
</dbReference>
<comment type="caution">
    <text evidence="2">The sequence shown here is derived from an EMBL/GenBank/DDBJ whole genome shotgun (WGS) entry which is preliminary data.</text>
</comment>
<dbReference type="PANTHER" id="PTHR23022:SF135">
    <property type="entry name" value="SI:DKEY-77F5.3"/>
    <property type="match status" value="1"/>
</dbReference>
<dbReference type="InterPro" id="IPR036397">
    <property type="entry name" value="RNaseH_sf"/>
</dbReference>
<accession>A0A4Y2GTM7</accession>
<dbReference type="Gene3D" id="3.30.420.10">
    <property type="entry name" value="Ribonuclease H-like superfamily/Ribonuclease H"/>
    <property type="match status" value="2"/>
</dbReference>
<keyword evidence="3" id="KW-1185">Reference proteome</keyword>
<dbReference type="OrthoDB" id="6468206at2759"/>
<dbReference type="Proteomes" id="UP000499080">
    <property type="component" value="Unassembled WGS sequence"/>
</dbReference>
<dbReference type="PANTHER" id="PTHR23022">
    <property type="entry name" value="TRANSPOSABLE ELEMENT-RELATED"/>
    <property type="match status" value="1"/>
</dbReference>
<evidence type="ECO:0000259" key="1">
    <source>
        <dbReference type="PROSITE" id="PS50879"/>
    </source>
</evidence>
<proteinExistence type="predicted"/>
<dbReference type="AlphaFoldDB" id="A0A4Y2GTM7"/>
<dbReference type="InterPro" id="IPR002156">
    <property type="entry name" value="RNaseH_domain"/>
</dbReference>
<dbReference type="InterPro" id="IPR052338">
    <property type="entry name" value="Transposase_5"/>
</dbReference>
<gene>
    <name evidence="2" type="primary">TCB1_617</name>
    <name evidence="2" type="ORF">AVEN_151948_1</name>
</gene>